<dbReference type="Proteomes" id="UP000182444">
    <property type="component" value="Chromosome 1C"/>
</dbReference>
<accession>A0A1D8NAU8</accession>
<evidence type="ECO:0000313" key="2">
    <source>
        <dbReference type="EMBL" id="RDW27906.1"/>
    </source>
</evidence>
<dbReference type="AlphaFoldDB" id="A0A1D8NAU8"/>
<dbReference type="Proteomes" id="UP000256601">
    <property type="component" value="Unassembled WGS sequence"/>
</dbReference>
<reference evidence="1 3" key="1">
    <citation type="journal article" date="2016" name="PLoS ONE">
        <title>Sequence Assembly of Yarrowia lipolytica Strain W29/CLIB89 Shows Transposable Element Diversity.</title>
        <authorList>
            <person name="Magnan C."/>
            <person name="Yu J."/>
            <person name="Chang I."/>
            <person name="Jahn E."/>
            <person name="Kanomata Y."/>
            <person name="Wu J."/>
            <person name="Zeller M."/>
            <person name="Oakes M."/>
            <person name="Baldi P."/>
            <person name="Sandmeyer S."/>
        </authorList>
    </citation>
    <scope>NUCLEOTIDE SEQUENCE [LARGE SCALE GENOMIC DNA]</scope>
    <source>
        <strain evidence="1">CLIB89</strain>
        <strain evidence="3">CLIB89(W29)</strain>
    </source>
</reference>
<organism evidence="1 3">
    <name type="scientific">Yarrowia lipolytica</name>
    <name type="common">Candida lipolytica</name>
    <dbReference type="NCBI Taxonomy" id="4952"/>
    <lineage>
        <taxon>Eukaryota</taxon>
        <taxon>Fungi</taxon>
        <taxon>Dikarya</taxon>
        <taxon>Ascomycota</taxon>
        <taxon>Saccharomycotina</taxon>
        <taxon>Dipodascomycetes</taxon>
        <taxon>Dipodascales</taxon>
        <taxon>Dipodascales incertae sedis</taxon>
        <taxon>Yarrowia</taxon>
    </lineage>
</organism>
<proteinExistence type="predicted"/>
<evidence type="ECO:0000313" key="3">
    <source>
        <dbReference type="Proteomes" id="UP000182444"/>
    </source>
</evidence>
<evidence type="ECO:0000313" key="1">
    <source>
        <dbReference type="EMBL" id="AOW02758.1"/>
    </source>
</evidence>
<reference evidence="2 4" key="2">
    <citation type="submission" date="2018-07" db="EMBL/GenBank/DDBJ databases">
        <title>Draft Genome Assemblies for Five Robust Yarrowia lipolytica Strains Exhibiting High Lipid Production and Pentose Sugar Utilization and Sugar Alcohol Secretion from Undetoxified Lignocellulosic Biomass Hydrolysates.</title>
        <authorList>
            <consortium name="DOE Joint Genome Institute"/>
            <person name="Walker C."/>
            <person name="Ryu S."/>
            <person name="Na H."/>
            <person name="Zane M."/>
            <person name="LaButti K."/>
            <person name="Lipzen A."/>
            <person name="Haridas S."/>
            <person name="Barry K."/>
            <person name="Grigoriev I.V."/>
            <person name="Quarterman J."/>
            <person name="Slininger P."/>
            <person name="Dien B."/>
            <person name="Trinh C.T."/>
        </authorList>
    </citation>
    <scope>NUCLEOTIDE SEQUENCE [LARGE SCALE GENOMIC DNA]</scope>
    <source>
        <strain evidence="2 4">YB392</strain>
    </source>
</reference>
<dbReference type="VEuPathDB" id="FungiDB:YALI1_C17524g"/>
<dbReference type="EMBL" id="KZ857327">
    <property type="protein sequence ID" value="RDW27906.1"/>
    <property type="molecule type" value="Genomic_DNA"/>
</dbReference>
<protein>
    <submittedName>
        <fullName evidence="1">Uncharacterized protein</fullName>
    </submittedName>
</protein>
<name>A0A1D8NAU8_YARLL</name>
<evidence type="ECO:0000313" key="4">
    <source>
        <dbReference type="Proteomes" id="UP000256601"/>
    </source>
</evidence>
<gene>
    <name evidence="2" type="ORF">B0I71DRAFT_11008</name>
    <name evidence="1" type="ORF">YALI1_C17524g</name>
</gene>
<sequence>MKVCVGAGPTTARVQHHLYLAPVCRSYRQWTRWQLSSMHLGEGCSYNHECLELINVHERRETSGRGTCREATILTLTILTWPVLSRSQISLITEMGKPTQVVILQSPKCTLKKKWYDHGAVSRQRQNKKDKKGHALCSINPCFASCLFSNPNQRQPKVDGFKLELKLEALWPVRVAYYIRVGGGDKDTVQTCLFVWCTWHPRTLTREIAVSQERRDDICMYCAVQTQASNPNVAV</sequence>
<dbReference type="EMBL" id="CP017555">
    <property type="protein sequence ID" value="AOW02758.1"/>
    <property type="molecule type" value="Genomic_DNA"/>
</dbReference>